<organism evidence="3 4">
    <name type="scientific">Falsarthrobacter nasiphocae</name>
    <dbReference type="NCBI Taxonomy" id="189863"/>
    <lineage>
        <taxon>Bacteria</taxon>
        <taxon>Bacillati</taxon>
        <taxon>Actinomycetota</taxon>
        <taxon>Actinomycetes</taxon>
        <taxon>Micrococcales</taxon>
        <taxon>Micrococcaceae</taxon>
        <taxon>Falsarthrobacter</taxon>
    </lineage>
</organism>
<dbReference type="EMBL" id="JAVDUI010000001">
    <property type="protein sequence ID" value="MDR6892038.1"/>
    <property type="molecule type" value="Genomic_DNA"/>
</dbReference>
<name>A0AAE3YDU9_9MICC</name>
<comment type="caution">
    <text evidence="3">The sequence shown here is derived from an EMBL/GenBank/DDBJ whole genome shotgun (WGS) entry which is preliminary data.</text>
</comment>
<keyword evidence="2" id="KW-0732">Signal</keyword>
<reference evidence="3" key="1">
    <citation type="submission" date="2023-07" db="EMBL/GenBank/DDBJ databases">
        <title>Sequencing the genomes of 1000 actinobacteria strains.</title>
        <authorList>
            <person name="Klenk H.-P."/>
        </authorList>
    </citation>
    <scope>NUCLEOTIDE SEQUENCE</scope>
    <source>
        <strain evidence="3">DSM 13988</strain>
    </source>
</reference>
<evidence type="ECO:0000256" key="1">
    <source>
        <dbReference type="SAM" id="MobiDB-lite"/>
    </source>
</evidence>
<dbReference type="RefSeq" id="WP_309850490.1">
    <property type="nucleotide sequence ID" value="NZ_BAAAIU010000005.1"/>
</dbReference>
<dbReference type="Proteomes" id="UP001247307">
    <property type="component" value="Unassembled WGS sequence"/>
</dbReference>
<proteinExistence type="predicted"/>
<protein>
    <recommendedName>
        <fullName evidence="5">Lipoprotein</fullName>
    </recommendedName>
</protein>
<gene>
    <name evidence="3" type="ORF">J2S35_000978</name>
</gene>
<feature type="region of interest" description="Disordered" evidence="1">
    <location>
        <begin position="22"/>
        <end position="50"/>
    </location>
</feature>
<accession>A0AAE3YDU9</accession>
<dbReference type="PROSITE" id="PS51257">
    <property type="entry name" value="PROKAR_LIPOPROTEIN"/>
    <property type="match status" value="1"/>
</dbReference>
<feature type="chain" id="PRO_5042021149" description="Lipoprotein" evidence="2">
    <location>
        <begin position="25"/>
        <end position="292"/>
    </location>
</feature>
<dbReference type="AlphaFoldDB" id="A0AAE3YDU9"/>
<evidence type="ECO:0000256" key="2">
    <source>
        <dbReference type="SAM" id="SignalP"/>
    </source>
</evidence>
<keyword evidence="4" id="KW-1185">Reference proteome</keyword>
<evidence type="ECO:0000313" key="4">
    <source>
        <dbReference type="Proteomes" id="UP001247307"/>
    </source>
</evidence>
<evidence type="ECO:0000313" key="3">
    <source>
        <dbReference type="EMBL" id="MDR6892038.1"/>
    </source>
</evidence>
<feature type="signal peptide" evidence="2">
    <location>
        <begin position="1"/>
        <end position="24"/>
    </location>
</feature>
<evidence type="ECO:0008006" key="5">
    <source>
        <dbReference type="Google" id="ProtNLM"/>
    </source>
</evidence>
<sequence>MGKRTRSAAALMAALLALAGCGQASSDSGSGRSAPGRSEPGQVKRAATPAPQAYEKAEALMKPNAIAEAARQRFIVGCMREAGQAPMSTPVPAQSLRSLIELVPLSLDDARERGYTRAVQGTGEKPVSDAQARAYFGDESAGPVTAALVGAPGSLFKNGCLAKSYEAVYGSIEDGLAAHEGPHMRVQGAVQLALHTDQYEVLSSEWVACMKGKGVEAESPQRLEHEAIHVLKSAHKEMAVKDAECRVQVKFEERLKEEMAAVLTPFLEENESELAAVEDIKRRGERIAATVK</sequence>